<evidence type="ECO:0000313" key="7">
    <source>
        <dbReference type="Proteomes" id="UP000029014"/>
    </source>
</evidence>
<dbReference type="SMART" id="SM00382">
    <property type="entry name" value="AAA"/>
    <property type="match status" value="2"/>
</dbReference>
<proteinExistence type="predicted"/>
<dbReference type="EMBL" id="JGZD01000009">
    <property type="protein sequence ID" value="KFI72505.1"/>
    <property type="molecule type" value="Genomic_DNA"/>
</dbReference>
<keyword evidence="3 6" id="KW-0067">ATP-binding</keyword>
<dbReference type="InterPro" id="IPR027417">
    <property type="entry name" value="P-loop_NTPase"/>
</dbReference>
<protein>
    <submittedName>
        <fullName evidence="6">ATP-binding protein of ABC transporter system</fullName>
        <ecNumber evidence="6">3.6.3.30</ecNumber>
    </submittedName>
</protein>
<feature type="compositionally biased region" description="Gly residues" evidence="4">
    <location>
        <begin position="438"/>
        <end position="448"/>
    </location>
</feature>
<comment type="caution">
    <text evidence="6">The sequence shown here is derived from an EMBL/GenBank/DDBJ whole genome shotgun (WGS) entry which is preliminary data.</text>
</comment>
<organism evidence="6 7">
    <name type="scientific">Bifidobacterium minimum</name>
    <dbReference type="NCBI Taxonomy" id="1693"/>
    <lineage>
        <taxon>Bacteria</taxon>
        <taxon>Bacillati</taxon>
        <taxon>Actinomycetota</taxon>
        <taxon>Actinomycetes</taxon>
        <taxon>Bifidobacteriales</taxon>
        <taxon>Bifidobacteriaceae</taxon>
        <taxon>Bifidobacterium</taxon>
    </lineage>
</organism>
<dbReference type="InterPro" id="IPR003593">
    <property type="entry name" value="AAA+_ATPase"/>
</dbReference>
<dbReference type="AlphaFoldDB" id="A0A087BNA5"/>
<dbReference type="PANTHER" id="PTHR19211">
    <property type="entry name" value="ATP-BINDING TRANSPORT PROTEIN-RELATED"/>
    <property type="match status" value="1"/>
</dbReference>
<name>A0A087BNA5_9BIFI</name>
<dbReference type="Proteomes" id="UP000029014">
    <property type="component" value="Unassembled WGS sequence"/>
</dbReference>
<keyword evidence="2" id="KW-0547">Nucleotide-binding</keyword>
<evidence type="ECO:0000256" key="1">
    <source>
        <dbReference type="ARBA" id="ARBA00022737"/>
    </source>
</evidence>
<reference evidence="6 7" key="1">
    <citation type="submission" date="2014-03" db="EMBL/GenBank/DDBJ databases">
        <title>Genomics of Bifidobacteria.</title>
        <authorList>
            <person name="Ventura M."/>
            <person name="Milani C."/>
            <person name="Lugli G.A."/>
        </authorList>
    </citation>
    <scope>NUCLEOTIDE SEQUENCE [LARGE SCALE GENOMIC DNA]</scope>
    <source>
        <strain evidence="6 7">LMG 11592</strain>
    </source>
</reference>
<accession>A0A087BNA5</accession>
<feature type="compositionally biased region" description="Basic and acidic residues" evidence="4">
    <location>
        <begin position="427"/>
        <end position="437"/>
    </location>
</feature>
<dbReference type="PROSITE" id="PS00211">
    <property type="entry name" value="ABC_TRANSPORTER_1"/>
    <property type="match status" value="1"/>
</dbReference>
<feature type="region of interest" description="Disordered" evidence="4">
    <location>
        <begin position="346"/>
        <end position="473"/>
    </location>
</feature>
<keyword evidence="6" id="KW-0378">Hydrolase</keyword>
<feature type="compositionally biased region" description="Basic and acidic residues" evidence="4">
    <location>
        <begin position="392"/>
        <end position="402"/>
    </location>
</feature>
<feature type="domain" description="ABC transporter" evidence="5">
    <location>
        <begin position="13"/>
        <end position="220"/>
    </location>
</feature>
<dbReference type="InterPro" id="IPR017871">
    <property type="entry name" value="ABC_transporter-like_CS"/>
</dbReference>
<evidence type="ECO:0000256" key="2">
    <source>
        <dbReference type="ARBA" id="ARBA00022741"/>
    </source>
</evidence>
<dbReference type="GO" id="GO:0005524">
    <property type="term" value="F:ATP binding"/>
    <property type="evidence" value="ECO:0007669"/>
    <property type="project" value="UniProtKB-KW"/>
</dbReference>
<evidence type="ECO:0000259" key="5">
    <source>
        <dbReference type="PROSITE" id="PS50893"/>
    </source>
</evidence>
<dbReference type="EC" id="3.6.3.30" evidence="6"/>
<dbReference type="eggNOG" id="COG0488">
    <property type="taxonomic scope" value="Bacteria"/>
</dbReference>
<dbReference type="PANTHER" id="PTHR19211:SF14">
    <property type="entry name" value="ATP-BINDING CASSETTE SUB-FAMILY F MEMBER 1"/>
    <property type="match status" value="1"/>
</dbReference>
<dbReference type="CDD" id="cd03221">
    <property type="entry name" value="ABCF_EF-3"/>
    <property type="match status" value="1"/>
</dbReference>
<sequence length="640" mass="68884">MSQPFQPFQRSTIQCSSLSFSYPQSAAPLFSDITFTLSKGWTAVLGDNGIGKTTLMRVVTGDLHPSAGSVAPDPADVVSYYCEQRIDMPPLGIDAFCDDWSPETLSIRRLLGIGDDWPYRYGTLSGGEAKRLQIACALSGRPDLLVLDEPTNHVDEPTRHAIVTALRGYRGIGVIVSHDPGLIDAVCGQCLWLRRRHIGGVNVTVAETYPGNYTYSAERIRNADSHDDREMERARADRMRLSAARDQRFRAVQHAEAIKRKAGFRIDPHDHDALDRRKGAKATSVDGHSTRSYAGMEGRLNRARRRVETMSTAAQRYDGDIWFLNSVSGHGELMRLEPGTIMFGEDHAGTGDANPDARALSAAGAAAVNATTGTDTSTDTGTDTDTDTDTGTDTRTDTRTDTGTDTGTGDDRPDDCGEYARLIIDGQRSEERRHDGQPGDGQGGAGDGRGGDATTPPGGVNGDGVNGADGRHPIGLRTPMLSVGPHDHIGVSGPNGLGKTTLINRLLQSAADVPKLVIDQTLPPDSGGRTLARLRGLRPESRSRVMNAYAQLNSDPDRLLDGQGNGEPSPGELRKLLLCLGIVDEPQLIVMDEPTNHLDLGSKKALAAALRDFTGAVILVSHEGWFLDAATDIRWTIDRP</sequence>
<dbReference type="Pfam" id="PF00005">
    <property type="entry name" value="ABC_tran"/>
    <property type="match status" value="1"/>
</dbReference>
<dbReference type="STRING" id="1693.BMIN_0401"/>
<feature type="compositionally biased region" description="Low complexity" evidence="4">
    <location>
        <begin position="357"/>
        <end position="381"/>
    </location>
</feature>
<dbReference type="InterPro" id="IPR003439">
    <property type="entry name" value="ABC_transporter-like_ATP-bd"/>
</dbReference>
<evidence type="ECO:0000256" key="3">
    <source>
        <dbReference type="ARBA" id="ARBA00022840"/>
    </source>
</evidence>
<dbReference type="Gene3D" id="3.40.50.300">
    <property type="entry name" value="P-loop containing nucleotide triphosphate hydrolases"/>
    <property type="match status" value="3"/>
</dbReference>
<evidence type="ECO:0000256" key="4">
    <source>
        <dbReference type="SAM" id="MobiDB-lite"/>
    </source>
</evidence>
<evidence type="ECO:0000313" key="6">
    <source>
        <dbReference type="EMBL" id="KFI72505.1"/>
    </source>
</evidence>
<dbReference type="InterPro" id="IPR050611">
    <property type="entry name" value="ABCF"/>
</dbReference>
<dbReference type="SUPFAM" id="SSF52540">
    <property type="entry name" value="P-loop containing nucleoside triphosphate hydrolases"/>
    <property type="match status" value="2"/>
</dbReference>
<keyword evidence="1" id="KW-0677">Repeat</keyword>
<keyword evidence="7" id="KW-1185">Reference proteome</keyword>
<dbReference type="PROSITE" id="PS50893">
    <property type="entry name" value="ABC_TRANSPORTER_2"/>
    <property type="match status" value="1"/>
</dbReference>
<gene>
    <name evidence="6" type="ORF">BMIN_0401</name>
</gene>
<dbReference type="RefSeq" id="WP_081647945.1">
    <property type="nucleotide sequence ID" value="NZ_JGZD01000009.1"/>
</dbReference>
<dbReference type="GO" id="GO:0016887">
    <property type="term" value="F:ATP hydrolysis activity"/>
    <property type="evidence" value="ECO:0007669"/>
    <property type="project" value="InterPro"/>
</dbReference>